<reference evidence="3 4" key="1">
    <citation type="submission" date="2023-02" db="EMBL/GenBank/DDBJ databases">
        <title>Genome sequencing required for Actinomycetospora new species description.</title>
        <authorList>
            <person name="Saimee Y."/>
            <person name="Duangmal K."/>
        </authorList>
    </citation>
    <scope>NUCLEOTIDE SEQUENCE [LARGE SCALE GENOMIC DNA]</scope>
    <source>
        <strain evidence="3 4">DW7H6</strain>
    </source>
</reference>
<dbReference type="Gene3D" id="2.60.120.260">
    <property type="entry name" value="Galactose-binding domain-like"/>
    <property type="match status" value="1"/>
</dbReference>
<dbReference type="SUPFAM" id="SSF102588">
    <property type="entry name" value="LmbE-like"/>
    <property type="match status" value="1"/>
</dbReference>
<dbReference type="EMBL" id="JAQZAO010000006">
    <property type="protein sequence ID" value="MDD7966787.1"/>
    <property type="molecule type" value="Genomic_DNA"/>
</dbReference>
<dbReference type="InterPro" id="IPR024078">
    <property type="entry name" value="LmbE-like_dom_sf"/>
</dbReference>
<sequence length="437" mass="45482">MRRRAPRAALYAVAGVGILVLALLGPLVGAARAVDCPAGSVVNVIAHPDDDLLFQSPDLIHDVQSERCVTTVVVTAGDANEGTAYWQSRESGARAAYAAMAGVDNAWSNGTTTVSGRSVATSSLAARSGLELVFLRLPDGGLDGAGGSRYGFQSLQKLYTGAISSIRAVNGSATYTQDQLVATLAALMETAGATDVKTLDYAGSYGDGDHSDHHTVGYLAEAAQERVAQQHTFTGYVGYPIASRPENVTGADLDAKTRIFTTYAAFDSKTCGSIAACAGRPEEKWWPRQYEVSDSTNPPENGNVAGLATANASSENTRDGQIAVRAVDGVVDGYPGDYTKEWASAGEGAGAWLELTWPTPVTIDRVVLHDRPNPADQVTGGTLSFSDGTTTTVGTLDNAGAATTVTFPARTVTSLRLTADDVSAGTLNIGLAEIEVR</sequence>
<keyword evidence="1" id="KW-0862">Zinc</keyword>
<comment type="caution">
    <text evidence="3">The sequence shown here is derived from an EMBL/GenBank/DDBJ whole genome shotgun (WGS) entry which is preliminary data.</text>
</comment>
<dbReference type="SUPFAM" id="SSF49785">
    <property type="entry name" value="Galactose-binding domain-like"/>
    <property type="match status" value="1"/>
</dbReference>
<dbReference type="InterPro" id="IPR055826">
    <property type="entry name" value="DUF7402"/>
</dbReference>
<evidence type="ECO:0000256" key="1">
    <source>
        <dbReference type="ARBA" id="ARBA00022833"/>
    </source>
</evidence>
<dbReference type="PANTHER" id="PTHR12993:SF23">
    <property type="entry name" value="N-ACETYLGLUCOSAMINYLPHOSPHATIDYLINOSITOL DEACETYLASE"/>
    <property type="match status" value="1"/>
</dbReference>
<dbReference type="InterPro" id="IPR003737">
    <property type="entry name" value="GlcNAc_PI_deacetylase-related"/>
</dbReference>
<dbReference type="Proteomes" id="UP001300763">
    <property type="component" value="Unassembled WGS sequence"/>
</dbReference>
<organism evidence="3 4">
    <name type="scientific">Actinomycetospora lemnae</name>
    <dbReference type="NCBI Taxonomy" id="3019891"/>
    <lineage>
        <taxon>Bacteria</taxon>
        <taxon>Bacillati</taxon>
        <taxon>Actinomycetota</taxon>
        <taxon>Actinomycetes</taxon>
        <taxon>Pseudonocardiales</taxon>
        <taxon>Pseudonocardiaceae</taxon>
        <taxon>Actinomycetospora</taxon>
    </lineage>
</organism>
<dbReference type="InterPro" id="IPR008979">
    <property type="entry name" value="Galactose-bd-like_sf"/>
</dbReference>
<keyword evidence="4" id="KW-1185">Reference proteome</keyword>
<name>A0ABT5SVB4_9PSEU</name>
<accession>A0ABT5SVB4</accession>
<evidence type="ECO:0000313" key="3">
    <source>
        <dbReference type="EMBL" id="MDD7966787.1"/>
    </source>
</evidence>
<proteinExistence type="predicted"/>
<gene>
    <name evidence="3" type="ORF">PGB27_15740</name>
</gene>
<dbReference type="Pfam" id="PF24135">
    <property type="entry name" value="DUF7402"/>
    <property type="match status" value="1"/>
</dbReference>
<evidence type="ECO:0000259" key="2">
    <source>
        <dbReference type="Pfam" id="PF24135"/>
    </source>
</evidence>
<feature type="domain" description="DUF7402" evidence="2">
    <location>
        <begin position="303"/>
        <end position="436"/>
    </location>
</feature>
<dbReference type="PANTHER" id="PTHR12993">
    <property type="entry name" value="N-ACETYLGLUCOSAMINYL-PHOSPHATIDYLINOSITOL DE-N-ACETYLASE-RELATED"/>
    <property type="match status" value="1"/>
</dbReference>
<dbReference type="RefSeq" id="WP_274201318.1">
    <property type="nucleotide sequence ID" value="NZ_JAQZAO010000006.1"/>
</dbReference>
<protein>
    <submittedName>
        <fullName evidence="3">PIG-L family deacetylase</fullName>
    </submittedName>
</protein>
<dbReference type="Pfam" id="PF02585">
    <property type="entry name" value="PIG-L"/>
    <property type="match status" value="1"/>
</dbReference>
<evidence type="ECO:0000313" key="4">
    <source>
        <dbReference type="Proteomes" id="UP001300763"/>
    </source>
</evidence>
<dbReference type="Gene3D" id="3.40.50.10320">
    <property type="entry name" value="LmbE-like"/>
    <property type="match status" value="1"/>
</dbReference>